<feature type="transmembrane region" description="Helical" evidence="6">
    <location>
        <begin position="288"/>
        <end position="308"/>
    </location>
</feature>
<proteinExistence type="predicted"/>
<feature type="transmembrane region" description="Helical" evidence="6">
    <location>
        <begin position="348"/>
        <end position="370"/>
    </location>
</feature>
<gene>
    <name evidence="8" type="ORF">DCG58_14830</name>
</gene>
<feature type="transmembrane region" description="Helical" evidence="6">
    <location>
        <begin position="96"/>
        <end position="120"/>
    </location>
</feature>
<evidence type="ECO:0000259" key="7">
    <source>
        <dbReference type="PROSITE" id="PS50850"/>
    </source>
</evidence>
<dbReference type="SUPFAM" id="SSF103473">
    <property type="entry name" value="MFS general substrate transporter"/>
    <property type="match status" value="1"/>
</dbReference>
<evidence type="ECO:0000256" key="6">
    <source>
        <dbReference type="SAM" id="Phobius"/>
    </source>
</evidence>
<evidence type="ECO:0000313" key="8">
    <source>
        <dbReference type="EMBL" id="HAE28436.1"/>
    </source>
</evidence>
<keyword evidence="2" id="KW-0813">Transport</keyword>
<evidence type="ECO:0000256" key="1">
    <source>
        <dbReference type="ARBA" id="ARBA00004141"/>
    </source>
</evidence>
<dbReference type="GO" id="GO:0022857">
    <property type="term" value="F:transmembrane transporter activity"/>
    <property type="evidence" value="ECO:0007669"/>
    <property type="project" value="InterPro"/>
</dbReference>
<keyword evidence="5 6" id="KW-0472">Membrane</keyword>
<dbReference type="AlphaFoldDB" id="A0A3B9H1V5"/>
<dbReference type="GO" id="GO:0016020">
    <property type="term" value="C:membrane"/>
    <property type="evidence" value="ECO:0007669"/>
    <property type="project" value="UniProtKB-SubCell"/>
</dbReference>
<feature type="transmembrane region" description="Helical" evidence="6">
    <location>
        <begin position="197"/>
        <end position="218"/>
    </location>
</feature>
<accession>A0A3B9H1V5</accession>
<keyword evidence="4 6" id="KW-1133">Transmembrane helix</keyword>
<evidence type="ECO:0000256" key="3">
    <source>
        <dbReference type="ARBA" id="ARBA00022692"/>
    </source>
</evidence>
<feature type="domain" description="Major facilitator superfamily (MFS) profile" evidence="7">
    <location>
        <begin position="30"/>
        <end position="443"/>
    </location>
</feature>
<evidence type="ECO:0000313" key="9">
    <source>
        <dbReference type="Proteomes" id="UP000259610"/>
    </source>
</evidence>
<feature type="transmembrane region" description="Helical" evidence="6">
    <location>
        <begin position="27"/>
        <end position="47"/>
    </location>
</feature>
<dbReference type="Pfam" id="PF07690">
    <property type="entry name" value="MFS_1"/>
    <property type="match status" value="1"/>
</dbReference>
<evidence type="ECO:0000256" key="2">
    <source>
        <dbReference type="ARBA" id="ARBA00022448"/>
    </source>
</evidence>
<feature type="transmembrane region" description="Helical" evidence="6">
    <location>
        <begin position="126"/>
        <end position="147"/>
    </location>
</feature>
<feature type="transmembrane region" description="Helical" evidence="6">
    <location>
        <begin position="247"/>
        <end position="268"/>
    </location>
</feature>
<dbReference type="EMBL" id="DMAN01000332">
    <property type="protein sequence ID" value="HAE28436.1"/>
    <property type="molecule type" value="Genomic_DNA"/>
</dbReference>
<name>A0A3B9H1V5_9PROT</name>
<comment type="caution">
    <text evidence="8">The sequence shown here is derived from an EMBL/GenBank/DDBJ whole genome shotgun (WGS) entry which is preliminary data.</text>
</comment>
<dbReference type="InterPro" id="IPR011701">
    <property type="entry name" value="MFS"/>
</dbReference>
<keyword evidence="3 6" id="KW-0812">Transmembrane</keyword>
<dbReference type="RefSeq" id="WP_272990327.1">
    <property type="nucleotide sequence ID" value="NZ_CAJWRG010000084.1"/>
</dbReference>
<dbReference type="InterPro" id="IPR020846">
    <property type="entry name" value="MFS_dom"/>
</dbReference>
<feature type="transmembrane region" description="Helical" evidence="6">
    <location>
        <begin position="67"/>
        <end position="89"/>
    </location>
</feature>
<feature type="transmembrane region" description="Helical" evidence="6">
    <location>
        <begin position="415"/>
        <end position="437"/>
    </location>
</feature>
<dbReference type="InterPro" id="IPR036259">
    <property type="entry name" value="MFS_trans_sf"/>
</dbReference>
<organism evidence="8 9">
    <name type="scientific">Hyphomonas adhaerens</name>
    <dbReference type="NCBI Taxonomy" id="81029"/>
    <lineage>
        <taxon>Bacteria</taxon>
        <taxon>Pseudomonadati</taxon>
        <taxon>Pseudomonadota</taxon>
        <taxon>Alphaproteobacteria</taxon>
        <taxon>Hyphomonadales</taxon>
        <taxon>Hyphomonadaceae</taxon>
        <taxon>Hyphomonas</taxon>
    </lineage>
</organism>
<sequence length="451" mass="46590">MNATSNAAPGASAQPPKSRLRQSPFRAWWTVGLLCAFYIVSYVDRIIPSLLVAPLKQDFDVTDVEIGLLFGGAFAIFYGVLGLPLARIADVYNRKYLVLGGVLLWSLCTTLSGAATAYGILVSLRIGLAIGEAALSPSAYSMIGDLYPPERRSLPAAIYATAGSMGGYGAYIVGAAVISIVSAGGVAQIPLLADLHLWQLVFFTVGIPGLLLGLVFLATTKEPARAAAQTDSAPPVKQVAGYFARRYRLFIGLFLGAGGVNLIVFAYGAWAPEFFRRTYDWTIGQSGFAFGAIGVPASAVGTLAFTLLSEHLRKRGRQDGLVIAALTASLIGCAAAVAAPLAPSAAGALAGLAIMIFALSGCSNLAVVSVQHIVPGRIRATAIALLFMCTTMVGLGLGPPVAALIAAALPTGGAALGPALSLLAAITLPVSAGLILWSRPAFIRQLTNLDT</sequence>
<feature type="transmembrane region" description="Helical" evidence="6">
    <location>
        <begin position="382"/>
        <end position="409"/>
    </location>
</feature>
<dbReference type="PROSITE" id="PS50850">
    <property type="entry name" value="MFS"/>
    <property type="match status" value="1"/>
</dbReference>
<reference evidence="8 9" key="1">
    <citation type="journal article" date="2018" name="Nat. Biotechnol.">
        <title>A standardized bacterial taxonomy based on genome phylogeny substantially revises the tree of life.</title>
        <authorList>
            <person name="Parks D.H."/>
            <person name="Chuvochina M."/>
            <person name="Waite D.W."/>
            <person name="Rinke C."/>
            <person name="Skarshewski A."/>
            <person name="Chaumeil P.A."/>
            <person name="Hugenholtz P."/>
        </authorList>
    </citation>
    <scope>NUCLEOTIDE SEQUENCE [LARGE SCALE GENOMIC DNA]</scope>
    <source>
        <strain evidence="8">UBA8733</strain>
    </source>
</reference>
<feature type="transmembrane region" description="Helical" evidence="6">
    <location>
        <begin position="320"/>
        <end position="342"/>
    </location>
</feature>
<evidence type="ECO:0000256" key="4">
    <source>
        <dbReference type="ARBA" id="ARBA00022989"/>
    </source>
</evidence>
<dbReference type="PANTHER" id="PTHR23505">
    <property type="entry name" value="SPINSTER"/>
    <property type="match status" value="1"/>
</dbReference>
<dbReference type="InterPro" id="IPR044770">
    <property type="entry name" value="MFS_spinster-like"/>
</dbReference>
<evidence type="ECO:0000256" key="5">
    <source>
        <dbReference type="ARBA" id="ARBA00023136"/>
    </source>
</evidence>
<dbReference type="Proteomes" id="UP000259610">
    <property type="component" value="Unassembled WGS sequence"/>
</dbReference>
<dbReference type="Gene3D" id="1.20.1250.20">
    <property type="entry name" value="MFS general substrate transporter like domains"/>
    <property type="match status" value="1"/>
</dbReference>
<protein>
    <recommendedName>
        <fullName evidence="7">Major facilitator superfamily (MFS) profile domain-containing protein</fullName>
    </recommendedName>
</protein>
<comment type="subcellular location">
    <subcellularLocation>
        <location evidence="1">Membrane</location>
        <topology evidence="1">Multi-pass membrane protein</topology>
    </subcellularLocation>
</comment>
<feature type="transmembrane region" description="Helical" evidence="6">
    <location>
        <begin position="168"/>
        <end position="191"/>
    </location>
</feature>
<dbReference type="PANTHER" id="PTHR23505:SF79">
    <property type="entry name" value="PROTEIN SPINSTER"/>
    <property type="match status" value="1"/>
</dbReference>